<feature type="region of interest" description="Disordered" evidence="1">
    <location>
        <begin position="168"/>
        <end position="198"/>
    </location>
</feature>
<feature type="compositionally biased region" description="Low complexity" evidence="1">
    <location>
        <begin position="184"/>
        <end position="198"/>
    </location>
</feature>
<name>A0A9Q9MNC6_9ACTN</name>
<proteinExistence type="predicted"/>
<dbReference type="EMBL" id="CP073767">
    <property type="protein sequence ID" value="UWZ55587.1"/>
    <property type="molecule type" value="Genomic_DNA"/>
</dbReference>
<accession>A0A9Q9MNC6</accession>
<dbReference type="Proteomes" id="UP001058003">
    <property type="component" value="Chromosome"/>
</dbReference>
<evidence type="ECO:0000313" key="3">
    <source>
        <dbReference type="Proteomes" id="UP001058003"/>
    </source>
</evidence>
<keyword evidence="3" id="KW-1185">Reference proteome</keyword>
<evidence type="ECO:0000256" key="1">
    <source>
        <dbReference type="SAM" id="MobiDB-lite"/>
    </source>
</evidence>
<dbReference type="RefSeq" id="WP_033358420.1">
    <property type="nucleotide sequence ID" value="NZ_CP073767.1"/>
</dbReference>
<protein>
    <submittedName>
        <fullName evidence="2">Uncharacterized protein</fullName>
    </submittedName>
</protein>
<dbReference type="AlphaFoldDB" id="A0A9Q9MNC6"/>
<sequence>MKLYISAELQPALRALCAASPVSARRVPPSSVSVLWQEAAVNGAFAGAAAAPAPARRLSAAPASAASLIPTVASAPAAAPIASFAVTGGVAALGGVEVPGGVEVQGGTATGGSMAGAFQVDLTVDMDADRVGGTDQHVSTIERVRIVEQVPAVGVALLDRREVQVQGTSGLTANDKHDLTAPKPNGGVRGTPPRGRPV</sequence>
<dbReference type="KEGG" id="daur:Daura_05030"/>
<gene>
    <name evidence="2" type="ORF">Daura_05030</name>
</gene>
<organism evidence="2 3">
    <name type="scientific">Dactylosporangium aurantiacum</name>
    <dbReference type="NCBI Taxonomy" id="35754"/>
    <lineage>
        <taxon>Bacteria</taxon>
        <taxon>Bacillati</taxon>
        <taxon>Actinomycetota</taxon>
        <taxon>Actinomycetes</taxon>
        <taxon>Micromonosporales</taxon>
        <taxon>Micromonosporaceae</taxon>
        <taxon>Dactylosporangium</taxon>
    </lineage>
</organism>
<evidence type="ECO:0000313" key="2">
    <source>
        <dbReference type="EMBL" id="UWZ55587.1"/>
    </source>
</evidence>
<reference evidence="2" key="1">
    <citation type="submission" date="2021-04" db="EMBL/GenBank/DDBJ databases">
        <title>Dactylosporangium aurantiacum NRRL B-8018 full assembly.</title>
        <authorList>
            <person name="Hartkoorn R.C."/>
            <person name="Beaudoing E."/>
            <person name="Hot D."/>
        </authorList>
    </citation>
    <scope>NUCLEOTIDE SEQUENCE</scope>
    <source>
        <strain evidence="2">NRRL B-8018</strain>
    </source>
</reference>